<dbReference type="InterPro" id="IPR016181">
    <property type="entry name" value="Acyl_CoA_acyltransferase"/>
</dbReference>
<evidence type="ECO:0000256" key="1">
    <source>
        <dbReference type="ARBA" id="ARBA00022679"/>
    </source>
</evidence>
<organism evidence="4 5">
    <name type="scientific">Candidatus Blautia pullicola</name>
    <dbReference type="NCBI Taxonomy" id="2838498"/>
    <lineage>
        <taxon>Bacteria</taxon>
        <taxon>Bacillati</taxon>
        <taxon>Bacillota</taxon>
        <taxon>Clostridia</taxon>
        <taxon>Lachnospirales</taxon>
        <taxon>Lachnospiraceae</taxon>
        <taxon>Blautia</taxon>
    </lineage>
</organism>
<gene>
    <name evidence="4" type="ORF">H9809_01660</name>
</gene>
<name>A0A9D2FNQ5_9FIRM</name>
<evidence type="ECO:0000256" key="2">
    <source>
        <dbReference type="ARBA" id="ARBA00023315"/>
    </source>
</evidence>
<dbReference type="Pfam" id="PF00583">
    <property type="entry name" value="Acetyltransf_1"/>
    <property type="match status" value="1"/>
</dbReference>
<evidence type="ECO:0000313" key="4">
    <source>
        <dbReference type="EMBL" id="HIZ64603.1"/>
    </source>
</evidence>
<dbReference type="EMBL" id="DXBG01000034">
    <property type="protein sequence ID" value="HIZ64603.1"/>
    <property type="molecule type" value="Genomic_DNA"/>
</dbReference>
<dbReference type="Proteomes" id="UP000824056">
    <property type="component" value="Unassembled WGS sequence"/>
</dbReference>
<comment type="caution">
    <text evidence="4">The sequence shown here is derived from an EMBL/GenBank/DDBJ whole genome shotgun (WGS) entry which is preliminary data.</text>
</comment>
<dbReference type="CDD" id="cd04301">
    <property type="entry name" value="NAT_SF"/>
    <property type="match status" value="1"/>
</dbReference>
<accession>A0A9D2FNQ5</accession>
<dbReference type="InterPro" id="IPR000182">
    <property type="entry name" value="GNAT_dom"/>
</dbReference>
<evidence type="ECO:0000313" key="5">
    <source>
        <dbReference type="Proteomes" id="UP000824056"/>
    </source>
</evidence>
<dbReference type="InterPro" id="IPR051016">
    <property type="entry name" value="Diverse_Substrate_AcTransf"/>
</dbReference>
<reference evidence="4" key="1">
    <citation type="journal article" date="2021" name="PeerJ">
        <title>Extensive microbial diversity within the chicken gut microbiome revealed by metagenomics and culture.</title>
        <authorList>
            <person name="Gilroy R."/>
            <person name="Ravi A."/>
            <person name="Getino M."/>
            <person name="Pursley I."/>
            <person name="Horton D.L."/>
            <person name="Alikhan N.F."/>
            <person name="Baker D."/>
            <person name="Gharbi K."/>
            <person name="Hall N."/>
            <person name="Watson M."/>
            <person name="Adriaenssens E.M."/>
            <person name="Foster-Nyarko E."/>
            <person name="Jarju S."/>
            <person name="Secka A."/>
            <person name="Antonio M."/>
            <person name="Oren A."/>
            <person name="Chaudhuri R.R."/>
            <person name="La Ragione R."/>
            <person name="Hildebrand F."/>
            <person name="Pallen M.J."/>
        </authorList>
    </citation>
    <scope>NUCLEOTIDE SEQUENCE</scope>
    <source>
        <strain evidence="4">1068</strain>
    </source>
</reference>
<evidence type="ECO:0000259" key="3">
    <source>
        <dbReference type="PROSITE" id="PS51186"/>
    </source>
</evidence>
<dbReference type="AlphaFoldDB" id="A0A9D2FNQ5"/>
<dbReference type="PANTHER" id="PTHR10545:SF29">
    <property type="entry name" value="GH14572P-RELATED"/>
    <property type="match status" value="1"/>
</dbReference>
<sequence length="148" mass="17373">MLKIRDVREEDRVELFGMQKDFYSGEACEHSIPEENFEATLRECIRSREYGRLLIIEDEQGIAGYFLLAITWSNEAGGQVVWLEEAYFKEKARGKGYGSQVFGWVEKEYPRARRFRLEATAQNKKAIALYQRLGYRELPYVQMVKDAQ</sequence>
<protein>
    <submittedName>
        <fullName evidence="4">GNAT family N-acetyltransferase</fullName>
    </submittedName>
</protein>
<feature type="domain" description="N-acetyltransferase" evidence="3">
    <location>
        <begin position="2"/>
        <end position="148"/>
    </location>
</feature>
<dbReference type="PANTHER" id="PTHR10545">
    <property type="entry name" value="DIAMINE N-ACETYLTRANSFERASE"/>
    <property type="match status" value="1"/>
</dbReference>
<dbReference type="PROSITE" id="PS51186">
    <property type="entry name" value="GNAT"/>
    <property type="match status" value="1"/>
</dbReference>
<keyword evidence="1" id="KW-0808">Transferase</keyword>
<proteinExistence type="predicted"/>
<dbReference type="Gene3D" id="3.40.630.30">
    <property type="match status" value="1"/>
</dbReference>
<dbReference type="SUPFAM" id="SSF55729">
    <property type="entry name" value="Acyl-CoA N-acyltransferases (Nat)"/>
    <property type="match status" value="1"/>
</dbReference>
<keyword evidence="2" id="KW-0012">Acyltransferase</keyword>
<reference evidence="4" key="2">
    <citation type="submission" date="2021-04" db="EMBL/GenBank/DDBJ databases">
        <authorList>
            <person name="Gilroy R."/>
        </authorList>
    </citation>
    <scope>NUCLEOTIDE SEQUENCE</scope>
    <source>
        <strain evidence="4">1068</strain>
    </source>
</reference>
<dbReference type="GO" id="GO:0008080">
    <property type="term" value="F:N-acetyltransferase activity"/>
    <property type="evidence" value="ECO:0007669"/>
    <property type="project" value="TreeGrafter"/>
</dbReference>